<feature type="domain" description="GHMP kinase N-terminal" evidence="13">
    <location>
        <begin position="60"/>
        <end position="142"/>
    </location>
</feature>
<dbReference type="UniPathway" id="UPA00050">
    <property type="reaction ID" value="UER00064"/>
</dbReference>
<protein>
    <recommendedName>
        <fullName evidence="4 12">Homoserine kinase</fullName>
        <shortName evidence="12">HK</shortName>
        <shortName evidence="12">HSK</shortName>
        <ecNumber evidence="3 12">2.7.1.39</ecNumber>
    </recommendedName>
</protein>
<evidence type="ECO:0000313" key="16">
    <source>
        <dbReference type="Proteomes" id="UP000320679"/>
    </source>
</evidence>
<dbReference type="Pfam" id="PF00288">
    <property type="entry name" value="GHMP_kinases_N"/>
    <property type="match status" value="1"/>
</dbReference>
<organism evidence="15 16">
    <name type="scientific">Aerophobetes bacterium</name>
    <dbReference type="NCBI Taxonomy" id="2030807"/>
    <lineage>
        <taxon>Bacteria</taxon>
        <taxon>Candidatus Aerophobota</taxon>
    </lineage>
</organism>
<name>A0A523UW75_UNCAE</name>
<evidence type="ECO:0000256" key="4">
    <source>
        <dbReference type="ARBA" id="ARBA00017858"/>
    </source>
</evidence>
<dbReference type="SUPFAM" id="SSF55060">
    <property type="entry name" value="GHMP Kinase, C-terminal domain"/>
    <property type="match status" value="1"/>
</dbReference>
<dbReference type="AlphaFoldDB" id="A0A523UW75"/>
<keyword evidence="9 12" id="KW-0418">Kinase</keyword>
<dbReference type="Pfam" id="PF08544">
    <property type="entry name" value="GHMP_kinases_C"/>
    <property type="match status" value="1"/>
</dbReference>
<sequence>MKKVRVKVPASTTNLGPGFDCLGLALKLYNVVEIEKLPGSEVTIEIEGEGEANLPKDERNIIFPALEAVFKKVGKKPRGLRIRQINNIPLGRGLGSSAATRLAGIAGANRLLETHLSTEEILSLATELEGHPDNAAASLLGGFVIVAYTSEGLQWIKMDFPPGLKVLLVIPEILVPTRRARDVLPRMVPISDAVFNLSRLGIFLSSLTLKKWENLLFATQDKLHQPYRESLIPGMGKVFQAGKNAGARAVFLSGAGSGIAALVDKEEERVAEAMREAFISQGVRSKIMLLDTDKEGTLVD</sequence>
<dbReference type="Gene3D" id="3.30.70.890">
    <property type="entry name" value="GHMP kinase, C-terminal domain"/>
    <property type="match status" value="1"/>
</dbReference>
<keyword evidence="7 12" id="KW-0791">Threonine biosynthesis</keyword>
<evidence type="ECO:0000256" key="10">
    <source>
        <dbReference type="ARBA" id="ARBA00022840"/>
    </source>
</evidence>
<dbReference type="PIRSF" id="PIRSF000676">
    <property type="entry name" value="Homoser_kin"/>
    <property type="match status" value="1"/>
</dbReference>
<keyword evidence="8 12" id="KW-0547">Nucleotide-binding</keyword>
<comment type="similarity">
    <text evidence="2 12">Belongs to the GHMP kinase family. Homoserine kinase subfamily.</text>
</comment>
<evidence type="ECO:0000256" key="1">
    <source>
        <dbReference type="ARBA" id="ARBA00005015"/>
    </source>
</evidence>
<dbReference type="NCBIfam" id="TIGR00191">
    <property type="entry name" value="thrB"/>
    <property type="match status" value="1"/>
</dbReference>
<dbReference type="InterPro" id="IPR006204">
    <property type="entry name" value="GHMP_kinase_N_dom"/>
</dbReference>
<dbReference type="GO" id="GO:0005737">
    <property type="term" value="C:cytoplasm"/>
    <property type="evidence" value="ECO:0007669"/>
    <property type="project" value="UniProtKB-SubCell"/>
</dbReference>
<evidence type="ECO:0000259" key="14">
    <source>
        <dbReference type="Pfam" id="PF08544"/>
    </source>
</evidence>
<dbReference type="SUPFAM" id="SSF54211">
    <property type="entry name" value="Ribosomal protein S5 domain 2-like"/>
    <property type="match status" value="1"/>
</dbReference>
<dbReference type="GO" id="GO:0004413">
    <property type="term" value="F:homoserine kinase activity"/>
    <property type="evidence" value="ECO:0007669"/>
    <property type="project" value="UniProtKB-UniRule"/>
</dbReference>
<dbReference type="GO" id="GO:0009088">
    <property type="term" value="P:threonine biosynthetic process"/>
    <property type="evidence" value="ECO:0007669"/>
    <property type="project" value="UniProtKB-UniRule"/>
</dbReference>
<evidence type="ECO:0000256" key="12">
    <source>
        <dbReference type="HAMAP-Rule" id="MF_00384"/>
    </source>
</evidence>
<dbReference type="InterPro" id="IPR000870">
    <property type="entry name" value="Homoserine_kinase"/>
</dbReference>
<comment type="caution">
    <text evidence="15">The sequence shown here is derived from an EMBL/GenBank/DDBJ whole genome shotgun (WGS) entry which is preliminary data.</text>
</comment>
<evidence type="ECO:0000256" key="3">
    <source>
        <dbReference type="ARBA" id="ARBA00012078"/>
    </source>
</evidence>
<keyword evidence="6 12" id="KW-0808">Transferase</keyword>
<dbReference type="HAMAP" id="MF_00384">
    <property type="entry name" value="Homoser_kinase"/>
    <property type="match status" value="1"/>
</dbReference>
<evidence type="ECO:0000256" key="5">
    <source>
        <dbReference type="ARBA" id="ARBA00022605"/>
    </source>
</evidence>
<dbReference type="InterPro" id="IPR013750">
    <property type="entry name" value="GHMP_kinase_C_dom"/>
</dbReference>
<evidence type="ECO:0000259" key="13">
    <source>
        <dbReference type="Pfam" id="PF00288"/>
    </source>
</evidence>
<accession>A0A523UW75</accession>
<evidence type="ECO:0000256" key="8">
    <source>
        <dbReference type="ARBA" id="ARBA00022741"/>
    </source>
</evidence>
<keyword evidence="12" id="KW-0963">Cytoplasm</keyword>
<evidence type="ECO:0000256" key="7">
    <source>
        <dbReference type="ARBA" id="ARBA00022697"/>
    </source>
</evidence>
<dbReference type="EC" id="2.7.1.39" evidence="3 12"/>
<comment type="subcellular location">
    <subcellularLocation>
        <location evidence="12">Cytoplasm</location>
    </subcellularLocation>
</comment>
<feature type="binding site" evidence="12">
    <location>
        <begin position="89"/>
        <end position="99"/>
    </location>
    <ligand>
        <name>ATP</name>
        <dbReference type="ChEBI" id="CHEBI:30616"/>
    </ligand>
</feature>
<dbReference type="EMBL" id="SOJK01000115">
    <property type="protein sequence ID" value="TET46767.1"/>
    <property type="molecule type" value="Genomic_DNA"/>
</dbReference>
<dbReference type="PRINTS" id="PR00958">
    <property type="entry name" value="HOMSERKINASE"/>
</dbReference>
<comment type="pathway">
    <text evidence="1 12">Amino-acid biosynthesis; L-threonine biosynthesis; L-threonine from L-aspartate: step 4/5.</text>
</comment>
<reference evidence="15 16" key="1">
    <citation type="submission" date="2019-03" db="EMBL/GenBank/DDBJ databases">
        <title>Metabolic potential of uncultured bacteria and archaea associated with petroleum seepage in deep-sea sediments.</title>
        <authorList>
            <person name="Dong X."/>
            <person name="Hubert C."/>
        </authorList>
    </citation>
    <scope>NUCLEOTIDE SEQUENCE [LARGE SCALE GENOMIC DNA]</scope>
    <source>
        <strain evidence="15">E29_bin78</strain>
    </source>
</reference>
<dbReference type="InterPro" id="IPR014721">
    <property type="entry name" value="Ribsml_uS5_D2-typ_fold_subgr"/>
</dbReference>
<evidence type="ECO:0000313" key="15">
    <source>
        <dbReference type="EMBL" id="TET46767.1"/>
    </source>
</evidence>
<dbReference type="Proteomes" id="UP000320679">
    <property type="component" value="Unassembled WGS sequence"/>
</dbReference>
<dbReference type="InterPro" id="IPR036554">
    <property type="entry name" value="GHMP_kinase_C_sf"/>
</dbReference>
<dbReference type="GO" id="GO:0005524">
    <property type="term" value="F:ATP binding"/>
    <property type="evidence" value="ECO:0007669"/>
    <property type="project" value="UniProtKB-UniRule"/>
</dbReference>
<dbReference type="PROSITE" id="PS00627">
    <property type="entry name" value="GHMP_KINASES_ATP"/>
    <property type="match status" value="1"/>
</dbReference>
<keyword evidence="10 12" id="KW-0067">ATP-binding</keyword>
<comment type="function">
    <text evidence="12">Catalyzes the ATP-dependent phosphorylation of L-homoserine to L-homoserine phosphate.</text>
</comment>
<dbReference type="NCBIfam" id="NF002288">
    <property type="entry name" value="PRK01212.1-4"/>
    <property type="match status" value="1"/>
</dbReference>
<evidence type="ECO:0000256" key="11">
    <source>
        <dbReference type="ARBA" id="ARBA00049375"/>
    </source>
</evidence>
<dbReference type="InterPro" id="IPR020568">
    <property type="entry name" value="Ribosomal_Su5_D2-typ_SF"/>
</dbReference>
<dbReference type="PANTHER" id="PTHR20861:SF1">
    <property type="entry name" value="HOMOSERINE KINASE"/>
    <property type="match status" value="1"/>
</dbReference>
<dbReference type="PANTHER" id="PTHR20861">
    <property type="entry name" value="HOMOSERINE/4-DIPHOSPHOCYTIDYL-2-C-METHYL-D-ERYTHRITOL KINASE"/>
    <property type="match status" value="1"/>
</dbReference>
<dbReference type="Gene3D" id="3.30.230.10">
    <property type="match status" value="1"/>
</dbReference>
<evidence type="ECO:0000256" key="9">
    <source>
        <dbReference type="ARBA" id="ARBA00022777"/>
    </source>
</evidence>
<keyword evidence="5 12" id="KW-0028">Amino-acid biosynthesis</keyword>
<evidence type="ECO:0000256" key="6">
    <source>
        <dbReference type="ARBA" id="ARBA00022679"/>
    </source>
</evidence>
<gene>
    <name evidence="12" type="primary">thrB</name>
    <name evidence="15" type="ORF">E3J59_02855</name>
</gene>
<proteinExistence type="inferred from homology"/>
<dbReference type="InterPro" id="IPR006203">
    <property type="entry name" value="GHMP_knse_ATP-bd_CS"/>
</dbReference>
<evidence type="ECO:0000256" key="2">
    <source>
        <dbReference type="ARBA" id="ARBA00007370"/>
    </source>
</evidence>
<comment type="catalytic activity">
    <reaction evidence="11 12">
        <text>L-homoserine + ATP = O-phospho-L-homoserine + ADP + H(+)</text>
        <dbReference type="Rhea" id="RHEA:13985"/>
        <dbReference type="ChEBI" id="CHEBI:15378"/>
        <dbReference type="ChEBI" id="CHEBI:30616"/>
        <dbReference type="ChEBI" id="CHEBI:57476"/>
        <dbReference type="ChEBI" id="CHEBI:57590"/>
        <dbReference type="ChEBI" id="CHEBI:456216"/>
        <dbReference type="EC" id="2.7.1.39"/>
    </reaction>
</comment>
<feature type="domain" description="GHMP kinase C-terminal" evidence="14">
    <location>
        <begin position="209"/>
        <end position="279"/>
    </location>
</feature>